<name>A0A4C1SL37_EUMVA</name>
<evidence type="ECO:0000313" key="3">
    <source>
        <dbReference type="Proteomes" id="UP000299102"/>
    </source>
</evidence>
<dbReference type="SUPFAM" id="SSF101898">
    <property type="entry name" value="NHL repeat"/>
    <property type="match status" value="1"/>
</dbReference>
<feature type="signal peptide" evidence="1">
    <location>
        <begin position="1"/>
        <end position="18"/>
    </location>
</feature>
<dbReference type="OrthoDB" id="7234944at2759"/>
<evidence type="ECO:0000313" key="2">
    <source>
        <dbReference type="EMBL" id="GBP01860.1"/>
    </source>
</evidence>
<evidence type="ECO:0000256" key="1">
    <source>
        <dbReference type="SAM" id="SignalP"/>
    </source>
</evidence>
<dbReference type="AlphaFoldDB" id="A0A4C1SL37"/>
<accession>A0A4C1SL37</accession>
<gene>
    <name evidence="2" type="ORF">EVAR_69772_1</name>
</gene>
<reference evidence="2 3" key="1">
    <citation type="journal article" date="2019" name="Commun. Biol.">
        <title>The bagworm genome reveals a unique fibroin gene that provides high tensile strength.</title>
        <authorList>
            <person name="Kono N."/>
            <person name="Nakamura H."/>
            <person name="Ohtoshi R."/>
            <person name="Tomita M."/>
            <person name="Numata K."/>
            <person name="Arakawa K."/>
        </authorList>
    </citation>
    <scope>NUCLEOTIDE SEQUENCE [LARGE SCALE GENOMIC DNA]</scope>
</reference>
<comment type="caution">
    <text evidence="2">The sequence shown here is derived from an EMBL/GenBank/DDBJ whole genome shotgun (WGS) entry which is preliminary data.</text>
</comment>
<dbReference type="EMBL" id="BGZK01003489">
    <property type="protein sequence ID" value="GBP01860.1"/>
    <property type="molecule type" value="Genomic_DNA"/>
</dbReference>
<organism evidence="2 3">
    <name type="scientific">Eumeta variegata</name>
    <name type="common">Bagworm moth</name>
    <name type="synonym">Eumeta japonica</name>
    <dbReference type="NCBI Taxonomy" id="151549"/>
    <lineage>
        <taxon>Eukaryota</taxon>
        <taxon>Metazoa</taxon>
        <taxon>Ecdysozoa</taxon>
        <taxon>Arthropoda</taxon>
        <taxon>Hexapoda</taxon>
        <taxon>Insecta</taxon>
        <taxon>Pterygota</taxon>
        <taxon>Neoptera</taxon>
        <taxon>Endopterygota</taxon>
        <taxon>Lepidoptera</taxon>
        <taxon>Glossata</taxon>
        <taxon>Ditrysia</taxon>
        <taxon>Tineoidea</taxon>
        <taxon>Psychidae</taxon>
        <taxon>Oiketicinae</taxon>
        <taxon>Eumeta</taxon>
    </lineage>
</organism>
<keyword evidence="1" id="KW-0732">Signal</keyword>
<protein>
    <submittedName>
        <fullName evidence="2">Ommochrome-binding protein</fullName>
    </submittedName>
</protein>
<feature type="chain" id="PRO_5020037009" evidence="1">
    <location>
        <begin position="19"/>
        <end position="272"/>
    </location>
</feature>
<sequence>MKVLIIIGSLALVTGELASSDCNGVVVRGKCHEKEVLADNLDRPFRIIVDFHTNVLYFSYSIDNNTVSGYLDLNTKELGNITQVPEGFAHAVDQNRHEVYIGTFNKDGIYKFFYNNKTAERVGANGVDIWSMFYKDELYYSTYPDEVVYTLKNGESIELEDMKGNEAEIFVVDRDDYEFFKNGSGLYGKRRGTTDADLYDTQIIVRSLVTDVFGVIHACSENGIYVVDKNKKMLEKIADIDDGFSLAFDRDNNMVYSDSLQIIRLKLKSGDF</sequence>
<dbReference type="Proteomes" id="UP000299102">
    <property type="component" value="Unassembled WGS sequence"/>
</dbReference>
<proteinExistence type="predicted"/>
<keyword evidence="3" id="KW-1185">Reference proteome</keyword>